<dbReference type="GeneID" id="60588239"/>
<dbReference type="InterPro" id="IPR036890">
    <property type="entry name" value="HATPase_C_sf"/>
</dbReference>
<proteinExistence type="predicted"/>
<feature type="domain" description="Histidine kinase" evidence="1">
    <location>
        <begin position="505"/>
        <end position="706"/>
    </location>
</feature>
<evidence type="ECO:0000259" key="3">
    <source>
        <dbReference type="PROSITE" id="PS50113"/>
    </source>
</evidence>
<dbReference type="PRINTS" id="PR00344">
    <property type="entry name" value="BCTRLSENSOR"/>
</dbReference>
<dbReference type="NCBIfam" id="TIGR00229">
    <property type="entry name" value="sensory_box"/>
    <property type="match status" value="3"/>
</dbReference>
<dbReference type="InterPro" id="IPR000014">
    <property type="entry name" value="PAS"/>
</dbReference>
<evidence type="ECO:0000259" key="2">
    <source>
        <dbReference type="PROSITE" id="PS50112"/>
    </source>
</evidence>
<dbReference type="CDD" id="cd00075">
    <property type="entry name" value="HATPase"/>
    <property type="match status" value="1"/>
</dbReference>
<dbReference type="CDD" id="cd00130">
    <property type="entry name" value="PAS"/>
    <property type="match status" value="3"/>
</dbReference>
<dbReference type="KEGG" id="hlt:I7X12_07060"/>
<dbReference type="OrthoDB" id="230688at2157"/>
<dbReference type="PROSITE" id="PS50113">
    <property type="entry name" value="PAC"/>
    <property type="match status" value="1"/>
</dbReference>
<protein>
    <submittedName>
        <fullName evidence="4">PAS domain S-box protein</fullName>
    </submittedName>
</protein>
<dbReference type="Pfam" id="PF02518">
    <property type="entry name" value="HATPase_c"/>
    <property type="match status" value="1"/>
</dbReference>
<feature type="domain" description="PAS" evidence="2">
    <location>
        <begin position="254"/>
        <end position="325"/>
    </location>
</feature>
<dbReference type="Proteomes" id="UP000595001">
    <property type="component" value="Chromosome"/>
</dbReference>
<dbReference type="SMART" id="SM00091">
    <property type="entry name" value="PAS"/>
    <property type="match status" value="3"/>
</dbReference>
<feature type="domain" description="PAS" evidence="2">
    <location>
        <begin position="145"/>
        <end position="192"/>
    </location>
</feature>
<evidence type="ECO:0000313" key="5">
    <source>
        <dbReference type="Proteomes" id="UP000595001"/>
    </source>
</evidence>
<sequence length="706" mass="75631">MVQTDSRVLCVGVDCESRLVTRLGAELDHSPVQAVPSLTAATEDALATAGCLVAVVDEDGLDIEAVEQLSGHETPVVAFPSPSAGRTDAALAAGATDVVTATGPDRFAVLAHRVGMVRDETPVGRFDPTLTPQSEASATDASFAVVAVGSAGRIQSASPSVEQLFGYPPDELEGTPVTRLVPDRLYDTAGPEVVASLVGDGRSPDRSWIELPGRHRDGSEIPLGVSVVESARDDGHRVSVIIRDLRDEYDRESRLDQLATAVEASMDGVALLDDDGRYDYVNAAHAAVYGYDDPAALEGEHWRNLYDDAELERLESEVFPVVTGEGRWRGELTGRRADGSTFPQEVTLTHLDDGGLVCVVRDISDRVRRREDLRTERRFVESVIDALPDAFYVLGLDGSFQRWNDEMRAVTGYSDAELDGMDALTVIPESDHDRVGAAIAAVVHEHETQTVESAFLTKQGEEIPHEFSGRPLRDGDGAVVGLVGIGRDISGKRLREQRLSVLSRVLRHNVRNRTTVIRGRAQQVADAVTDSELSAALAAVDRSAAALESASERARLAERLLRDRDTERRPVDLCRIVDEALDSVETSGIDLVTEVPESTTAAATAHVTHAVAELVDNARTHCDSPTVRVAVTAGGDRVRIRVADDGPGIPAHEREAVQSDEETPLEHGTGIGLWLVAWITSSVGGTLTFEASSLGGTAVVLSFPAA</sequence>
<dbReference type="InterPro" id="IPR005467">
    <property type="entry name" value="His_kinase_dom"/>
</dbReference>
<dbReference type="InterPro" id="IPR035965">
    <property type="entry name" value="PAS-like_dom_sf"/>
</dbReference>
<organism evidence="4 5">
    <name type="scientific">Halosimplex litoreum</name>
    <dbReference type="NCBI Taxonomy" id="1198301"/>
    <lineage>
        <taxon>Archaea</taxon>
        <taxon>Methanobacteriati</taxon>
        <taxon>Methanobacteriota</taxon>
        <taxon>Stenosarchaea group</taxon>
        <taxon>Halobacteria</taxon>
        <taxon>Halobacteriales</taxon>
        <taxon>Haloarculaceae</taxon>
        <taxon>Halosimplex</taxon>
    </lineage>
</organism>
<dbReference type="Pfam" id="PF08448">
    <property type="entry name" value="PAS_4"/>
    <property type="match status" value="2"/>
</dbReference>
<dbReference type="RefSeq" id="WP_198063139.1">
    <property type="nucleotide sequence ID" value="NZ_CP065856.1"/>
</dbReference>
<dbReference type="InterPro" id="IPR004358">
    <property type="entry name" value="Sig_transdc_His_kin-like_C"/>
</dbReference>
<dbReference type="SUPFAM" id="SSF55874">
    <property type="entry name" value="ATPase domain of HSP90 chaperone/DNA topoisomerase II/histidine kinase"/>
    <property type="match status" value="1"/>
</dbReference>
<dbReference type="EMBL" id="CP065856">
    <property type="protein sequence ID" value="QPV64366.1"/>
    <property type="molecule type" value="Genomic_DNA"/>
</dbReference>
<dbReference type="InterPro" id="IPR001610">
    <property type="entry name" value="PAC"/>
</dbReference>
<dbReference type="Pfam" id="PF13426">
    <property type="entry name" value="PAS_9"/>
    <property type="match status" value="1"/>
</dbReference>
<name>A0A7T3G119_9EURY</name>
<feature type="domain" description="PAC" evidence="3">
    <location>
        <begin position="449"/>
        <end position="501"/>
    </location>
</feature>
<dbReference type="Gene3D" id="3.30.450.20">
    <property type="entry name" value="PAS domain"/>
    <property type="match status" value="3"/>
</dbReference>
<evidence type="ECO:0000259" key="1">
    <source>
        <dbReference type="PROSITE" id="PS50109"/>
    </source>
</evidence>
<dbReference type="SMART" id="SM00086">
    <property type="entry name" value="PAC"/>
    <property type="match status" value="3"/>
</dbReference>
<feature type="domain" description="PAS" evidence="2">
    <location>
        <begin position="376"/>
        <end position="446"/>
    </location>
</feature>
<dbReference type="AlphaFoldDB" id="A0A7T3G119"/>
<dbReference type="PROSITE" id="PS50109">
    <property type="entry name" value="HIS_KIN"/>
    <property type="match status" value="1"/>
</dbReference>
<dbReference type="PROSITE" id="PS50112">
    <property type="entry name" value="PAS"/>
    <property type="match status" value="3"/>
</dbReference>
<dbReference type="SUPFAM" id="SSF55785">
    <property type="entry name" value="PYP-like sensor domain (PAS domain)"/>
    <property type="match status" value="3"/>
</dbReference>
<accession>A0A7T3G119</accession>
<evidence type="ECO:0000313" key="4">
    <source>
        <dbReference type="EMBL" id="QPV64366.1"/>
    </source>
</evidence>
<dbReference type="InterPro" id="IPR003594">
    <property type="entry name" value="HATPase_dom"/>
</dbReference>
<dbReference type="PANTHER" id="PTHR44757:SF2">
    <property type="entry name" value="BIOFILM ARCHITECTURE MAINTENANCE PROTEIN MBAA"/>
    <property type="match status" value="1"/>
</dbReference>
<dbReference type="SMART" id="SM00387">
    <property type="entry name" value="HATPase_c"/>
    <property type="match status" value="1"/>
</dbReference>
<gene>
    <name evidence="4" type="ORF">I7X12_07060</name>
</gene>
<keyword evidence="5" id="KW-1185">Reference proteome</keyword>
<dbReference type="InterPro" id="IPR000700">
    <property type="entry name" value="PAS-assoc_C"/>
</dbReference>
<dbReference type="InterPro" id="IPR013656">
    <property type="entry name" value="PAS_4"/>
</dbReference>
<dbReference type="Gene3D" id="3.30.565.10">
    <property type="entry name" value="Histidine kinase-like ATPase, C-terminal domain"/>
    <property type="match status" value="1"/>
</dbReference>
<dbReference type="InterPro" id="IPR052155">
    <property type="entry name" value="Biofilm_reg_signaling"/>
</dbReference>
<dbReference type="PANTHER" id="PTHR44757">
    <property type="entry name" value="DIGUANYLATE CYCLASE DGCP"/>
    <property type="match status" value="1"/>
</dbReference>
<dbReference type="GO" id="GO:0016772">
    <property type="term" value="F:transferase activity, transferring phosphorus-containing groups"/>
    <property type="evidence" value="ECO:0007669"/>
    <property type="project" value="InterPro"/>
</dbReference>
<reference evidence="4 5" key="1">
    <citation type="submission" date="2020-12" db="EMBL/GenBank/DDBJ databases">
        <title>Halosimplex halophilum sp. nov. and Halosimplex salinum sp. nov., two new members of the genus Halosimplex.</title>
        <authorList>
            <person name="Cui H.L."/>
        </authorList>
    </citation>
    <scope>NUCLEOTIDE SEQUENCE [LARGE SCALE GENOMIC DNA]</scope>
    <source>
        <strain evidence="4 5">YGH94</strain>
    </source>
</reference>